<dbReference type="InterPro" id="IPR018561">
    <property type="entry name" value="AosR"/>
</dbReference>
<proteinExistence type="predicted"/>
<protein>
    <submittedName>
        <fullName evidence="1">DUF2017 family protein</fullName>
    </submittedName>
</protein>
<comment type="caution">
    <text evidence="1">The sequence shown here is derived from an EMBL/GenBank/DDBJ whole genome shotgun (WGS) entry which is preliminary data.</text>
</comment>
<evidence type="ECO:0000313" key="1">
    <source>
        <dbReference type="EMBL" id="TFD47283.1"/>
    </source>
</evidence>
<dbReference type="RefSeq" id="WP_134520473.1">
    <property type="nucleotide sequence ID" value="NZ_SOHE01000065.1"/>
</dbReference>
<gene>
    <name evidence="1" type="ORF">E3T55_15570</name>
</gene>
<dbReference type="AlphaFoldDB" id="A0A4R8ZVL9"/>
<keyword evidence="2" id="KW-1185">Reference proteome</keyword>
<dbReference type="Pfam" id="PF09438">
    <property type="entry name" value="DUF2017"/>
    <property type="match status" value="1"/>
</dbReference>
<organism evidence="1 2">
    <name type="scientific">Cryobacterium frigoriphilum</name>
    <dbReference type="NCBI Taxonomy" id="1259150"/>
    <lineage>
        <taxon>Bacteria</taxon>
        <taxon>Bacillati</taxon>
        <taxon>Actinomycetota</taxon>
        <taxon>Actinomycetes</taxon>
        <taxon>Micrococcales</taxon>
        <taxon>Microbacteriaceae</taxon>
        <taxon>Cryobacterium</taxon>
    </lineage>
</organism>
<reference evidence="1 2" key="1">
    <citation type="submission" date="2019-03" db="EMBL/GenBank/DDBJ databases">
        <title>Genomics of glacier-inhabiting Cryobacterium strains.</title>
        <authorList>
            <person name="Liu Q."/>
            <person name="Xin Y.-H."/>
        </authorList>
    </citation>
    <scope>NUCLEOTIDE SEQUENCE [LARGE SCALE GENOMIC DNA]</scope>
    <source>
        <strain evidence="1 2">Hh14</strain>
    </source>
</reference>
<dbReference type="Proteomes" id="UP000297447">
    <property type="component" value="Unassembled WGS sequence"/>
</dbReference>
<dbReference type="EMBL" id="SOHE01000065">
    <property type="protein sequence ID" value="TFD47283.1"/>
    <property type="molecule type" value="Genomic_DNA"/>
</dbReference>
<sequence>MMPFQPDAGASAGSVPGPIVVSARFEAIEIDLLRLATTQLVDMLDAATTDPQSALTDPAFQRLLPDAYRDDAEAAAEFRRFTSDDLLAAKVANARSVLDTLNEAPGFDSPGFDSEGREQTDLELISETETDASVALDDTETVAITLDAVAVQAWLRTLTDLRLTLAERLLIGPDGEIRLEGEEASFLGGLYDWLGMVQESLVYAIDA</sequence>
<name>A0A4R8ZVL9_9MICO</name>
<evidence type="ECO:0000313" key="2">
    <source>
        <dbReference type="Proteomes" id="UP000297447"/>
    </source>
</evidence>
<accession>A0A4R8ZVL9</accession>
<dbReference type="OrthoDB" id="3268479at2"/>